<keyword evidence="3" id="KW-1185">Reference proteome</keyword>
<dbReference type="PhylomeDB" id="A0A0G4GQI9"/>
<dbReference type="EMBL" id="CDMY01000757">
    <property type="protein sequence ID" value="CEM32493.1"/>
    <property type="molecule type" value="Genomic_DNA"/>
</dbReference>
<feature type="region of interest" description="Disordered" evidence="1">
    <location>
        <begin position="471"/>
        <end position="492"/>
    </location>
</feature>
<gene>
    <name evidence="2" type="ORF">Vbra_4576</name>
</gene>
<dbReference type="AlphaFoldDB" id="A0A0G4GQI9"/>
<evidence type="ECO:0000313" key="3">
    <source>
        <dbReference type="Proteomes" id="UP000041254"/>
    </source>
</evidence>
<feature type="compositionally biased region" description="Basic and acidic residues" evidence="1">
    <location>
        <begin position="473"/>
        <end position="488"/>
    </location>
</feature>
<dbReference type="InParanoid" id="A0A0G4GQI9"/>
<reference evidence="2 3" key="1">
    <citation type="submission" date="2014-11" db="EMBL/GenBank/DDBJ databases">
        <authorList>
            <person name="Zhu J."/>
            <person name="Qi W."/>
            <person name="Song R."/>
        </authorList>
    </citation>
    <scope>NUCLEOTIDE SEQUENCE [LARGE SCALE GENOMIC DNA]</scope>
</reference>
<evidence type="ECO:0000256" key="1">
    <source>
        <dbReference type="SAM" id="MobiDB-lite"/>
    </source>
</evidence>
<dbReference type="OrthoDB" id="426852at2759"/>
<accession>A0A0G4GQI9</accession>
<sequence length="523" mass="57425">MSEAEQDLHKRSELTLLDSMVLRMTWACATGETVASLAKQIGKDLGDISFEDWRDHVSLDRLLLERWLIGPLILIVDELNMLLTKETLATLDVEGSEDPMGAKALAGFIRSRCLGPKDRFFIFSSHVATVGRSIGNYWVNSRSARKVYKVQLPRIETLAEAAAISPSADHGEICWTGRAPALLFQLYLQSATSRDEDDVLAYFSVSTSIVDASTAKAVIRSAIVGDLKAPSPKAPYIESLGTMAANLDVYGNGCVWPPCYLGQACTDLGTSIYVKEQLGYHFAADIGQVDRFLRQLLEPRGSGKRWEGVAAAAVLLRLLDSHITAMDGSESPTSLLTGMPADLLPPPVTSNRGCPFGGFVESPDSKRDLPQLIEWFNGDGVRKDMNEGYVTYLVKPKSPQFEGWDFFVFVVEDGELRHIWGYQCKEATDSPDSRKPTIERALQALENEGLLDGGLDIHTVWMQSDAPTSFDTAKAESDQAARPDKTDDINGTPLYYPSQSSLRVFVGFSLAETCPFSFVTGRA</sequence>
<organism evidence="2 3">
    <name type="scientific">Vitrella brassicaformis (strain CCMP3155)</name>
    <dbReference type="NCBI Taxonomy" id="1169540"/>
    <lineage>
        <taxon>Eukaryota</taxon>
        <taxon>Sar</taxon>
        <taxon>Alveolata</taxon>
        <taxon>Colpodellida</taxon>
        <taxon>Vitrellaceae</taxon>
        <taxon>Vitrella</taxon>
    </lineage>
</organism>
<name>A0A0G4GQI9_VITBC</name>
<evidence type="ECO:0000313" key="2">
    <source>
        <dbReference type="EMBL" id="CEM32493.1"/>
    </source>
</evidence>
<proteinExistence type="predicted"/>
<dbReference type="Proteomes" id="UP000041254">
    <property type="component" value="Unassembled WGS sequence"/>
</dbReference>
<dbReference type="VEuPathDB" id="CryptoDB:Vbra_4576"/>
<protein>
    <submittedName>
        <fullName evidence="2">Uncharacterized protein</fullName>
    </submittedName>
</protein>